<proteinExistence type="predicted"/>
<evidence type="ECO:0000313" key="1">
    <source>
        <dbReference type="EMBL" id="GIX86112.1"/>
    </source>
</evidence>
<dbReference type="EMBL" id="BPLR01003564">
    <property type="protein sequence ID" value="GIX86112.1"/>
    <property type="molecule type" value="Genomic_DNA"/>
</dbReference>
<sequence>MAFLSSLRECVKKIESDVADVKHSYLCFESEETDKRSDFCLEMSRSIKKEITPLKHDYKQIHMSVNMDASKTYPKSSKRFGYEPFQLESCEEEYPVELSCNESKISEHELSLTPELNLPSLTEKKN</sequence>
<name>A0AAV4NSL6_CAEEX</name>
<protein>
    <recommendedName>
        <fullName evidence="3">Spindle and kinetochore-associated protein 3</fullName>
    </recommendedName>
</protein>
<reference evidence="1 2" key="1">
    <citation type="submission" date="2021-06" db="EMBL/GenBank/DDBJ databases">
        <title>Caerostris extrusa draft genome.</title>
        <authorList>
            <person name="Kono N."/>
            <person name="Arakawa K."/>
        </authorList>
    </citation>
    <scope>NUCLEOTIDE SEQUENCE [LARGE SCALE GENOMIC DNA]</scope>
</reference>
<dbReference type="AlphaFoldDB" id="A0AAV4NSL6"/>
<comment type="caution">
    <text evidence="1">The sequence shown here is derived from an EMBL/GenBank/DDBJ whole genome shotgun (WGS) entry which is preliminary data.</text>
</comment>
<gene>
    <name evidence="1" type="ORF">CEXT_377901</name>
</gene>
<accession>A0AAV4NSL6</accession>
<organism evidence="1 2">
    <name type="scientific">Caerostris extrusa</name>
    <name type="common">Bark spider</name>
    <name type="synonym">Caerostris bankana</name>
    <dbReference type="NCBI Taxonomy" id="172846"/>
    <lineage>
        <taxon>Eukaryota</taxon>
        <taxon>Metazoa</taxon>
        <taxon>Ecdysozoa</taxon>
        <taxon>Arthropoda</taxon>
        <taxon>Chelicerata</taxon>
        <taxon>Arachnida</taxon>
        <taxon>Araneae</taxon>
        <taxon>Araneomorphae</taxon>
        <taxon>Entelegynae</taxon>
        <taxon>Araneoidea</taxon>
        <taxon>Araneidae</taxon>
        <taxon>Caerostris</taxon>
    </lineage>
</organism>
<evidence type="ECO:0008006" key="3">
    <source>
        <dbReference type="Google" id="ProtNLM"/>
    </source>
</evidence>
<dbReference type="Proteomes" id="UP001054945">
    <property type="component" value="Unassembled WGS sequence"/>
</dbReference>
<keyword evidence="2" id="KW-1185">Reference proteome</keyword>
<evidence type="ECO:0000313" key="2">
    <source>
        <dbReference type="Proteomes" id="UP001054945"/>
    </source>
</evidence>